<reference evidence="2 3" key="1">
    <citation type="submission" date="2024-09" db="EMBL/GenBank/DDBJ databases">
        <title>Chromosome-scale assembly of Riccia sorocarpa.</title>
        <authorList>
            <person name="Paukszto L."/>
        </authorList>
    </citation>
    <scope>NUCLEOTIDE SEQUENCE [LARGE SCALE GENOMIC DNA]</scope>
    <source>
        <strain evidence="2">LP-2024</strain>
        <tissue evidence="2">Aerial parts of the thallus</tissue>
    </source>
</reference>
<keyword evidence="1" id="KW-1133">Transmembrane helix</keyword>
<keyword evidence="1" id="KW-0472">Membrane</keyword>
<accession>A0ABD3HTC1</accession>
<evidence type="ECO:0000313" key="2">
    <source>
        <dbReference type="EMBL" id="KAL3693356.1"/>
    </source>
</evidence>
<protein>
    <recommendedName>
        <fullName evidence="4">Glycine-rich protein</fullName>
    </recommendedName>
</protein>
<sequence length="226" mass="23228">MASAAVTVSGCQPWALLNAGNSVLGSRKGNLGRVSLAWDPLLVRPAFLRVLNLSLKNDGKRRIAQCRASAGDDGEVEKINESQDDDRGFMNNLGESLKGSISSAATPAVAMFLAGGGRMGGRVFKPPPAPSRSYSGGGGGGGGGARSYNAPPIYGGSPYGYGSPFGFSPFSPFGGGYYGGGLLLGPSLGFGGGGFFLFAIVAFATLRAIAGFFRDRSGDRDDDFYD</sequence>
<dbReference type="EMBL" id="JBJQOH010000003">
    <property type="protein sequence ID" value="KAL3693356.1"/>
    <property type="molecule type" value="Genomic_DNA"/>
</dbReference>
<proteinExistence type="predicted"/>
<name>A0ABD3HTC1_9MARC</name>
<gene>
    <name evidence="2" type="ORF">R1sor_007007</name>
</gene>
<evidence type="ECO:0008006" key="4">
    <source>
        <dbReference type="Google" id="ProtNLM"/>
    </source>
</evidence>
<organism evidence="2 3">
    <name type="scientific">Riccia sorocarpa</name>
    <dbReference type="NCBI Taxonomy" id="122646"/>
    <lineage>
        <taxon>Eukaryota</taxon>
        <taxon>Viridiplantae</taxon>
        <taxon>Streptophyta</taxon>
        <taxon>Embryophyta</taxon>
        <taxon>Marchantiophyta</taxon>
        <taxon>Marchantiopsida</taxon>
        <taxon>Marchantiidae</taxon>
        <taxon>Marchantiales</taxon>
        <taxon>Ricciaceae</taxon>
        <taxon>Riccia</taxon>
    </lineage>
</organism>
<evidence type="ECO:0000313" key="3">
    <source>
        <dbReference type="Proteomes" id="UP001633002"/>
    </source>
</evidence>
<keyword evidence="3" id="KW-1185">Reference proteome</keyword>
<dbReference type="AlphaFoldDB" id="A0ABD3HTC1"/>
<feature type="transmembrane region" description="Helical" evidence="1">
    <location>
        <begin position="188"/>
        <end position="210"/>
    </location>
</feature>
<comment type="caution">
    <text evidence="2">The sequence shown here is derived from an EMBL/GenBank/DDBJ whole genome shotgun (WGS) entry which is preliminary data.</text>
</comment>
<evidence type="ECO:0000256" key="1">
    <source>
        <dbReference type="SAM" id="Phobius"/>
    </source>
</evidence>
<keyword evidence="1" id="KW-0812">Transmembrane</keyword>
<dbReference type="Proteomes" id="UP001633002">
    <property type="component" value="Unassembled WGS sequence"/>
</dbReference>